<reference evidence="1 2" key="1">
    <citation type="submission" date="2013-09" db="EMBL/GenBank/DDBJ databases">
        <title>Corchorus capsularis genome sequencing.</title>
        <authorList>
            <person name="Alam M."/>
            <person name="Haque M.S."/>
            <person name="Islam M.S."/>
            <person name="Emdad E.M."/>
            <person name="Islam M.M."/>
            <person name="Ahmed B."/>
            <person name="Halim A."/>
            <person name="Hossen Q.M.M."/>
            <person name="Hossain M.Z."/>
            <person name="Ahmed R."/>
            <person name="Khan M.M."/>
            <person name="Islam R."/>
            <person name="Rashid M.M."/>
            <person name="Khan S.A."/>
            <person name="Rahman M.S."/>
            <person name="Alam M."/>
        </authorList>
    </citation>
    <scope>NUCLEOTIDE SEQUENCE [LARGE SCALE GENOMIC DNA]</scope>
    <source>
        <strain evidence="2">cv. CVL-1</strain>
        <tissue evidence="1">Whole seedling</tissue>
    </source>
</reference>
<name>A0A1R3JCN3_COCAP</name>
<dbReference type="AlphaFoldDB" id="A0A1R3JCN3"/>
<comment type="caution">
    <text evidence="1">The sequence shown here is derived from an EMBL/GenBank/DDBJ whole genome shotgun (WGS) entry which is preliminary data.</text>
</comment>
<evidence type="ECO:0000313" key="1">
    <source>
        <dbReference type="EMBL" id="OMO92517.1"/>
    </source>
</evidence>
<sequence length="50" mass="5547">MGIAEGFKTILEPLGLLTSQEPIVHSQSHLASYNSVNKSPHNFNRFSTFT</sequence>
<organism evidence="1 2">
    <name type="scientific">Corchorus capsularis</name>
    <name type="common">Jute</name>
    <dbReference type="NCBI Taxonomy" id="210143"/>
    <lineage>
        <taxon>Eukaryota</taxon>
        <taxon>Viridiplantae</taxon>
        <taxon>Streptophyta</taxon>
        <taxon>Embryophyta</taxon>
        <taxon>Tracheophyta</taxon>
        <taxon>Spermatophyta</taxon>
        <taxon>Magnoliopsida</taxon>
        <taxon>eudicotyledons</taxon>
        <taxon>Gunneridae</taxon>
        <taxon>Pentapetalae</taxon>
        <taxon>rosids</taxon>
        <taxon>malvids</taxon>
        <taxon>Malvales</taxon>
        <taxon>Malvaceae</taxon>
        <taxon>Grewioideae</taxon>
        <taxon>Apeibeae</taxon>
        <taxon>Corchorus</taxon>
    </lineage>
</organism>
<evidence type="ECO:0000313" key="2">
    <source>
        <dbReference type="Proteomes" id="UP000188268"/>
    </source>
</evidence>
<dbReference type="Proteomes" id="UP000188268">
    <property type="component" value="Unassembled WGS sequence"/>
</dbReference>
<dbReference type="Gramene" id="OMO92517">
    <property type="protein sequence ID" value="OMO92517"/>
    <property type="gene ID" value="CCACVL1_06831"/>
</dbReference>
<gene>
    <name evidence="1" type="ORF">CCACVL1_06831</name>
</gene>
<protein>
    <submittedName>
        <fullName evidence="1">Uncharacterized protein</fullName>
    </submittedName>
</protein>
<proteinExistence type="predicted"/>
<keyword evidence="2" id="KW-1185">Reference proteome</keyword>
<dbReference type="EMBL" id="AWWV01008186">
    <property type="protein sequence ID" value="OMO92517.1"/>
    <property type="molecule type" value="Genomic_DNA"/>
</dbReference>
<accession>A0A1R3JCN3</accession>